<feature type="chain" id="PRO_5046990619" description="Lipocalin-like domain-containing protein" evidence="1">
    <location>
        <begin position="25"/>
        <end position="158"/>
    </location>
</feature>
<sequence>MKTLLFRMLLVVLSISLMSSTCSSDDDDIIDNSQEIAAVKNTAEDGTWRITSFVDSGQDETNDFNDYNFTFASDGTLTATNGSNTVTGTWSVTDDSNSSSSSSSDDIDFNIAFPVPATSVFEDLNDDWDIVSYSAAKISLIDISGGNGGTDTLVFEKN</sequence>
<comment type="caution">
    <text evidence="2">The sequence shown here is derived from an EMBL/GenBank/DDBJ whole genome shotgun (WGS) entry which is preliminary data.</text>
</comment>
<proteinExistence type="predicted"/>
<keyword evidence="1" id="KW-0732">Signal</keyword>
<feature type="signal peptide" evidence="1">
    <location>
        <begin position="1"/>
        <end position="24"/>
    </location>
</feature>
<dbReference type="Proteomes" id="UP001596978">
    <property type="component" value="Unassembled WGS sequence"/>
</dbReference>
<organism evidence="2 3">
    <name type="scientific">Sungkyunkwania multivorans</name>
    <dbReference type="NCBI Taxonomy" id="1173618"/>
    <lineage>
        <taxon>Bacteria</taxon>
        <taxon>Pseudomonadati</taxon>
        <taxon>Bacteroidota</taxon>
        <taxon>Flavobacteriia</taxon>
        <taxon>Flavobacteriales</taxon>
        <taxon>Flavobacteriaceae</taxon>
        <taxon>Sungkyunkwania</taxon>
    </lineage>
</organism>
<evidence type="ECO:0000313" key="2">
    <source>
        <dbReference type="EMBL" id="MFD0862041.1"/>
    </source>
</evidence>
<dbReference type="EMBL" id="JBHTJH010000004">
    <property type="protein sequence ID" value="MFD0862041.1"/>
    <property type="molecule type" value="Genomic_DNA"/>
</dbReference>
<protein>
    <recommendedName>
        <fullName evidence="4">Lipocalin-like domain-containing protein</fullName>
    </recommendedName>
</protein>
<accession>A0ABW3CWC1</accession>
<gene>
    <name evidence="2" type="ORF">ACFQ1M_07465</name>
</gene>
<evidence type="ECO:0000256" key="1">
    <source>
        <dbReference type="SAM" id="SignalP"/>
    </source>
</evidence>
<evidence type="ECO:0008006" key="4">
    <source>
        <dbReference type="Google" id="ProtNLM"/>
    </source>
</evidence>
<reference evidence="3" key="1">
    <citation type="journal article" date="2019" name="Int. J. Syst. Evol. Microbiol.">
        <title>The Global Catalogue of Microorganisms (GCM) 10K type strain sequencing project: providing services to taxonomists for standard genome sequencing and annotation.</title>
        <authorList>
            <consortium name="The Broad Institute Genomics Platform"/>
            <consortium name="The Broad Institute Genome Sequencing Center for Infectious Disease"/>
            <person name="Wu L."/>
            <person name="Ma J."/>
        </authorList>
    </citation>
    <scope>NUCLEOTIDE SEQUENCE [LARGE SCALE GENOMIC DNA]</scope>
    <source>
        <strain evidence="3">CCUG 62952</strain>
    </source>
</reference>
<evidence type="ECO:0000313" key="3">
    <source>
        <dbReference type="Proteomes" id="UP001596978"/>
    </source>
</evidence>
<name>A0ABW3CWC1_9FLAO</name>
<dbReference type="RefSeq" id="WP_386406202.1">
    <property type="nucleotide sequence ID" value="NZ_JBHTJH010000004.1"/>
</dbReference>
<keyword evidence="3" id="KW-1185">Reference proteome</keyword>